<protein>
    <submittedName>
        <fullName evidence="1">DUF3969 domain-containing protein</fullName>
    </submittedName>
</protein>
<dbReference type="EMBL" id="CP014019">
    <property type="protein sequence ID" value="AVF44973.1"/>
    <property type="molecule type" value="Genomic_DNA"/>
</dbReference>
<reference evidence="2" key="1">
    <citation type="submission" date="2017-12" db="EMBL/GenBank/DDBJ databases">
        <title>FDA dAtabase for Regulatory Grade micrObial Sequences (FDA-ARGOS): Supporting development and validation of Infectious Disease Dx tests.</title>
        <authorList>
            <person name="Hoffmann M."/>
            <person name="Allard M."/>
            <person name="Evans P."/>
            <person name="Brown E."/>
            <person name="Tallon L."/>
            <person name="Sadzewicz L."/>
            <person name="Sengamalay N."/>
            <person name="Ott S."/>
            <person name="Godinez A."/>
            <person name="Nagaraj S."/>
            <person name="Vavikolanu K."/>
            <person name="Aluvathingal J."/>
            <person name="Nadendla S."/>
            <person name="Sichtig H."/>
        </authorList>
    </citation>
    <scope>NUCLEOTIDE SEQUENCE [LARGE SCALE GENOMIC DNA]</scope>
    <source>
        <strain evidence="2">FDAARGOS_129</strain>
    </source>
</reference>
<dbReference type="RefSeq" id="WP_016804586.1">
    <property type="nucleotide sequence ID" value="NZ_BKYR01000001.1"/>
</dbReference>
<evidence type="ECO:0000313" key="2">
    <source>
        <dbReference type="Proteomes" id="UP000237921"/>
    </source>
</evidence>
<proteinExistence type="predicted"/>
<evidence type="ECO:0000313" key="1">
    <source>
        <dbReference type="EMBL" id="AVF44973.1"/>
    </source>
</evidence>
<gene>
    <name evidence="1" type="ORF">AL533_11535</name>
</gene>
<dbReference type="Pfam" id="PF13108">
    <property type="entry name" value="DUF3969"/>
    <property type="match status" value="1"/>
</dbReference>
<dbReference type="AlphaFoldDB" id="A0A2L1VIC4"/>
<organism evidence="1 2">
    <name type="scientific">Acinetobacter nosocomialis</name>
    <dbReference type="NCBI Taxonomy" id="106654"/>
    <lineage>
        <taxon>Bacteria</taxon>
        <taxon>Pseudomonadati</taxon>
        <taxon>Pseudomonadota</taxon>
        <taxon>Gammaproteobacteria</taxon>
        <taxon>Moraxellales</taxon>
        <taxon>Moraxellaceae</taxon>
        <taxon>Acinetobacter</taxon>
        <taxon>Acinetobacter calcoaceticus/baumannii complex</taxon>
    </lineage>
</organism>
<dbReference type="Proteomes" id="UP000237921">
    <property type="component" value="Chromosome"/>
</dbReference>
<sequence length="114" mass="13631">MFRSGKTDLEKLILLVNLGVLHSLKNNYIDINEAEYFLYTPYMLKLLKENSYSIDLINIIHRGTELEDLDRFNIDFKGEVEKMFKECEDMIKNLPETSFESEKWYDQNLFDKYG</sequence>
<accession>A0A2L1VIC4</accession>
<dbReference type="InterPro" id="IPR025083">
    <property type="entry name" value="DUF3969"/>
</dbReference>
<name>A0A2L1VIC4_ACINO</name>